<dbReference type="EMBL" id="OOIL02005599">
    <property type="protein sequence ID" value="VFQ95340.1"/>
    <property type="molecule type" value="Genomic_DNA"/>
</dbReference>
<proteinExistence type="predicted"/>
<dbReference type="AlphaFoldDB" id="A0A484N2P8"/>
<dbReference type="OrthoDB" id="912631at2759"/>
<dbReference type="GO" id="GO:0004857">
    <property type="term" value="F:enzyme inhibitor activity"/>
    <property type="evidence" value="ECO:0007669"/>
    <property type="project" value="InterPro"/>
</dbReference>
<organism evidence="3 4">
    <name type="scientific">Cuscuta campestris</name>
    <dbReference type="NCBI Taxonomy" id="132261"/>
    <lineage>
        <taxon>Eukaryota</taxon>
        <taxon>Viridiplantae</taxon>
        <taxon>Streptophyta</taxon>
        <taxon>Embryophyta</taxon>
        <taxon>Tracheophyta</taxon>
        <taxon>Spermatophyta</taxon>
        <taxon>Magnoliopsida</taxon>
        <taxon>eudicotyledons</taxon>
        <taxon>Gunneridae</taxon>
        <taxon>Pentapetalae</taxon>
        <taxon>asterids</taxon>
        <taxon>lamiids</taxon>
        <taxon>Solanales</taxon>
        <taxon>Convolvulaceae</taxon>
        <taxon>Cuscuteae</taxon>
        <taxon>Cuscuta</taxon>
        <taxon>Cuscuta subgen. Grammica</taxon>
        <taxon>Cuscuta sect. Cleistogrammica</taxon>
    </lineage>
</organism>
<protein>
    <recommendedName>
        <fullName evidence="2">Pectinesterase inhibitor domain-containing protein</fullName>
    </recommendedName>
</protein>
<keyword evidence="1" id="KW-0472">Membrane</keyword>
<keyword evidence="1" id="KW-0812">Transmembrane</keyword>
<dbReference type="InterPro" id="IPR035513">
    <property type="entry name" value="Invertase/methylesterase_inhib"/>
</dbReference>
<dbReference type="Proteomes" id="UP000595140">
    <property type="component" value="Unassembled WGS sequence"/>
</dbReference>
<feature type="transmembrane region" description="Helical" evidence="1">
    <location>
        <begin position="38"/>
        <end position="58"/>
    </location>
</feature>
<sequence>MMDSSSNESITISLLHNDQPHQKPFPPNNPKTKKLKTLIFFALVVLVTTLFIAAGTIITSPSSLKRNDTPRLSASAQYYYCNLTPHDELCFAAMSSTVNATAFRSNPALIFSTALRAAFEELNNTATSLTKALDRSNASHKPLGARLALSRCQSLVHNSMSRVNESVGLLGVDSSSMGGLTFEEAGAIGVGMRFAARCVGKCLLGLKEVGGEDDEEMGVEKAHKHIVNAMWLFRRRESILLDVYGPPLMIETDHYYNYPVEYRFLVCMYSLGYLFIGLLYCAIWRSK</sequence>
<dbReference type="InterPro" id="IPR006501">
    <property type="entry name" value="Pectinesterase_inhib_dom"/>
</dbReference>
<name>A0A484N2P8_9ASTE</name>
<evidence type="ECO:0000256" key="1">
    <source>
        <dbReference type="SAM" id="Phobius"/>
    </source>
</evidence>
<accession>A0A484N2P8</accession>
<feature type="domain" description="Pectinesterase inhibitor" evidence="2">
    <location>
        <begin position="81"/>
        <end position="229"/>
    </location>
</feature>
<dbReference type="SUPFAM" id="SSF101148">
    <property type="entry name" value="Plant invertase/pectin methylesterase inhibitor"/>
    <property type="match status" value="1"/>
</dbReference>
<feature type="transmembrane region" description="Helical" evidence="1">
    <location>
        <begin position="262"/>
        <end position="283"/>
    </location>
</feature>
<dbReference type="Gene3D" id="1.20.140.40">
    <property type="entry name" value="Invertase/pectin methylesterase inhibitor family protein"/>
    <property type="match status" value="1"/>
</dbReference>
<dbReference type="Pfam" id="PF04043">
    <property type="entry name" value="PMEI"/>
    <property type="match status" value="1"/>
</dbReference>
<gene>
    <name evidence="3" type="ORF">CCAM_LOCUS37116</name>
</gene>
<reference evidence="3 4" key="1">
    <citation type="submission" date="2018-04" db="EMBL/GenBank/DDBJ databases">
        <authorList>
            <person name="Vogel A."/>
        </authorList>
    </citation>
    <scope>NUCLEOTIDE SEQUENCE [LARGE SCALE GENOMIC DNA]</scope>
</reference>
<evidence type="ECO:0000259" key="2">
    <source>
        <dbReference type="Pfam" id="PF04043"/>
    </source>
</evidence>
<evidence type="ECO:0000313" key="3">
    <source>
        <dbReference type="EMBL" id="VFQ95340.1"/>
    </source>
</evidence>
<keyword evidence="1" id="KW-1133">Transmembrane helix</keyword>
<keyword evidence="4" id="KW-1185">Reference proteome</keyword>
<evidence type="ECO:0000313" key="4">
    <source>
        <dbReference type="Proteomes" id="UP000595140"/>
    </source>
</evidence>